<proteinExistence type="predicted"/>
<dbReference type="EMBL" id="KE525238">
    <property type="protein sequence ID" value="KFB43185.1"/>
    <property type="molecule type" value="Genomic_DNA"/>
</dbReference>
<reference evidence="1 3" key="1">
    <citation type="journal article" date="2014" name="BMC Genomics">
        <title>Genome sequence of Anopheles sinensis provides insight into genetics basis of mosquito competence for malaria parasites.</title>
        <authorList>
            <person name="Zhou D."/>
            <person name="Zhang D."/>
            <person name="Ding G."/>
            <person name="Shi L."/>
            <person name="Hou Q."/>
            <person name="Ye Y."/>
            <person name="Xu Y."/>
            <person name="Zhou H."/>
            <person name="Xiong C."/>
            <person name="Li S."/>
            <person name="Yu J."/>
            <person name="Hong S."/>
            <person name="Yu X."/>
            <person name="Zou P."/>
            <person name="Chen C."/>
            <person name="Chang X."/>
            <person name="Wang W."/>
            <person name="Lv Y."/>
            <person name="Sun Y."/>
            <person name="Ma L."/>
            <person name="Shen B."/>
            <person name="Zhu C."/>
        </authorList>
    </citation>
    <scope>NUCLEOTIDE SEQUENCE [LARGE SCALE GENOMIC DNA]</scope>
</reference>
<sequence length="160" mass="17652">MSQLEALSGSGLEHDKNTGYPRLAVGNDFGSKEKGDEELAAYEQRVVLGVLVDAKLLMCMNVQPQGWQAIGAKFRAMADSLCACMCAWSFLCGSLLKCSLLFKEARRLLTPSTPHVPSTWESPDDGMCLCVHDIEFWSSIWASPPFRKGCLEPDGKNCFR</sequence>
<dbReference type="Proteomes" id="UP000030765">
    <property type="component" value="Unassembled WGS sequence"/>
</dbReference>
<evidence type="ECO:0000313" key="3">
    <source>
        <dbReference type="Proteomes" id="UP000030765"/>
    </source>
</evidence>
<dbReference type="AlphaFoldDB" id="A0A084VYZ1"/>
<protein>
    <submittedName>
        <fullName evidence="1 2">Uncharacterized protein</fullName>
    </submittedName>
</protein>
<evidence type="ECO:0000313" key="2">
    <source>
        <dbReference type="EnsemblMetazoa" id="ASIC010960-PA"/>
    </source>
</evidence>
<organism evidence="1">
    <name type="scientific">Anopheles sinensis</name>
    <name type="common">Mosquito</name>
    <dbReference type="NCBI Taxonomy" id="74873"/>
    <lineage>
        <taxon>Eukaryota</taxon>
        <taxon>Metazoa</taxon>
        <taxon>Ecdysozoa</taxon>
        <taxon>Arthropoda</taxon>
        <taxon>Hexapoda</taxon>
        <taxon>Insecta</taxon>
        <taxon>Pterygota</taxon>
        <taxon>Neoptera</taxon>
        <taxon>Endopterygota</taxon>
        <taxon>Diptera</taxon>
        <taxon>Nematocera</taxon>
        <taxon>Culicoidea</taxon>
        <taxon>Culicidae</taxon>
        <taxon>Anophelinae</taxon>
        <taxon>Anopheles</taxon>
    </lineage>
</organism>
<accession>A0A084VYZ1</accession>
<evidence type="ECO:0000313" key="1">
    <source>
        <dbReference type="EMBL" id="KFB43185.1"/>
    </source>
</evidence>
<dbReference type="VEuPathDB" id="VectorBase:ASIC010960"/>
<name>A0A084VYZ1_ANOSI</name>
<gene>
    <name evidence="1" type="ORF">ZHAS_00010960</name>
</gene>
<keyword evidence="3" id="KW-1185">Reference proteome</keyword>
<dbReference type="EnsemblMetazoa" id="ASIC010960-RA">
    <property type="protein sequence ID" value="ASIC010960-PA"/>
    <property type="gene ID" value="ASIC010960"/>
</dbReference>
<reference evidence="2" key="2">
    <citation type="submission" date="2020-05" db="UniProtKB">
        <authorList>
            <consortium name="EnsemblMetazoa"/>
        </authorList>
    </citation>
    <scope>IDENTIFICATION</scope>
</reference>
<dbReference type="EMBL" id="ATLV01018576">
    <property type="status" value="NOT_ANNOTATED_CDS"/>
    <property type="molecule type" value="Genomic_DNA"/>
</dbReference>